<evidence type="ECO:0000256" key="1">
    <source>
        <dbReference type="SAM" id="SignalP"/>
    </source>
</evidence>
<reference evidence="3" key="1">
    <citation type="submission" date="2017-04" db="EMBL/GenBank/DDBJ databases">
        <authorList>
            <person name="Varghese N."/>
            <person name="Submissions S."/>
        </authorList>
    </citation>
    <scope>NUCLEOTIDE SEQUENCE [LARGE SCALE GENOMIC DNA]</scope>
</reference>
<dbReference type="Proteomes" id="UP000194450">
    <property type="component" value="Unassembled WGS sequence"/>
</dbReference>
<sequence length="149" mass="15967">MNFIRSIATATALCLPLVCNAGVYSDDLSRCLVESATPANKAALVKWMFTSMALHPDVSAMSAVTDEQREEANKAAADMFVELMSVTCLEQSQKAIKYEGPVAIQQGFQIFGQVAGQELFANPNVAQALSGLQKHVDSEKLAEALDVGQ</sequence>
<protein>
    <submittedName>
        <fullName evidence="2">Uncharacterized protein</fullName>
    </submittedName>
</protein>
<accession>A0A1Y6FX44</accession>
<dbReference type="RefSeq" id="WP_086435275.1">
    <property type="nucleotide sequence ID" value="NZ_FXWH01000003.1"/>
</dbReference>
<proteinExistence type="predicted"/>
<keyword evidence="1" id="KW-0732">Signal</keyword>
<evidence type="ECO:0000313" key="3">
    <source>
        <dbReference type="Proteomes" id="UP000194450"/>
    </source>
</evidence>
<gene>
    <name evidence="2" type="ORF">SAMN06297229_2137</name>
</gene>
<keyword evidence="3" id="KW-1185">Reference proteome</keyword>
<feature type="chain" id="PRO_5013051572" evidence="1">
    <location>
        <begin position="22"/>
        <end position="149"/>
    </location>
</feature>
<organism evidence="2 3">
    <name type="scientific">Pseudidiomarina planktonica</name>
    <dbReference type="NCBI Taxonomy" id="1323738"/>
    <lineage>
        <taxon>Bacteria</taxon>
        <taxon>Pseudomonadati</taxon>
        <taxon>Pseudomonadota</taxon>
        <taxon>Gammaproteobacteria</taxon>
        <taxon>Alteromonadales</taxon>
        <taxon>Idiomarinaceae</taxon>
        <taxon>Pseudidiomarina</taxon>
    </lineage>
</organism>
<evidence type="ECO:0000313" key="2">
    <source>
        <dbReference type="EMBL" id="SMQ80371.1"/>
    </source>
</evidence>
<dbReference type="AlphaFoldDB" id="A0A1Y6FX44"/>
<dbReference type="EMBL" id="FXWH01000003">
    <property type="protein sequence ID" value="SMQ80371.1"/>
    <property type="molecule type" value="Genomic_DNA"/>
</dbReference>
<feature type="signal peptide" evidence="1">
    <location>
        <begin position="1"/>
        <end position="21"/>
    </location>
</feature>
<name>A0A1Y6FX44_9GAMM</name>